<sequence length="98" mass="9915">MPVVGLASCASCYVSSNQAAAQNNRTARAMISSGCIRAARASGTDLGAIPVLPVPSLLLAHAQHGSPGATQNCSTAASVANATKEMENSCKQNKDVSR</sequence>
<evidence type="ECO:0000313" key="1">
    <source>
        <dbReference type="EMBL" id="MXU87791.1"/>
    </source>
</evidence>
<proteinExistence type="predicted"/>
<reference evidence="1" key="1">
    <citation type="submission" date="2019-12" db="EMBL/GenBank/DDBJ databases">
        <title>An insight into the sialome of adult female Ixodes ricinus ticks feeding for 6 days.</title>
        <authorList>
            <person name="Perner J."/>
            <person name="Ribeiro J.M.C."/>
        </authorList>
    </citation>
    <scope>NUCLEOTIDE SEQUENCE</scope>
    <source>
        <strain evidence="1">Semi-engorged</strain>
        <tissue evidence="1">Salivary glands</tissue>
    </source>
</reference>
<name>A0A6B0UB85_IXORI</name>
<organism evidence="1">
    <name type="scientific">Ixodes ricinus</name>
    <name type="common">Common tick</name>
    <name type="synonym">Acarus ricinus</name>
    <dbReference type="NCBI Taxonomy" id="34613"/>
    <lineage>
        <taxon>Eukaryota</taxon>
        <taxon>Metazoa</taxon>
        <taxon>Ecdysozoa</taxon>
        <taxon>Arthropoda</taxon>
        <taxon>Chelicerata</taxon>
        <taxon>Arachnida</taxon>
        <taxon>Acari</taxon>
        <taxon>Parasitiformes</taxon>
        <taxon>Ixodida</taxon>
        <taxon>Ixodoidea</taxon>
        <taxon>Ixodidae</taxon>
        <taxon>Ixodinae</taxon>
        <taxon>Ixodes</taxon>
    </lineage>
</organism>
<dbReference type="EMBL" id="GIFC01005708">
    <property type="protein sequence ID" value="MXU87791.1"/>
    <property type="molecule type" value="Transcribed_RNA"/>
</dbReference>
<accession>A0A6B0UB85</accession>
<protein>
    <submittedName>
        <fullName evidence="1">Uncharacterized protein</fullName>
    </submittedName>
</protein>
<dbReference type="AlphaFoldDB" id="A0A6B0UB85"/>